<comment type="caution">
    <text evidence="1">The sequence shown here is derived from an EMBL/GenBank/DDBJ whole genome shotgun (WGS) entry which is preliminary data.</text>
</comment>
<dbReference type="STRING" id="448386.A0A2V3J6W6"/>
<name>A0A2V3J6W6_9FLOR</name>
<organism evidence="1 2">
    <name type="scientific">Gracilariopsis chorda</name>
    <dbReference type="NCBI Taxonomy" id="448386"/>
    <lineage>
        <taxon>Eukaryota</taxon>
        <taxon>Rhodophyta</taxon>
        <taxon>Florideophyceae</taxon>
        <taxon>Rhodymeniophycidae</taxon>
        <taxon>Gracilariales</taxon>
        <taxon>Gracilariaceae</taxon>
        <taxon>Gracilariopsis</taxon>
    </lineage>
</organism>
<dbReference type="SUPFAM" id="SSF51735">
    <property type="entry name" value="NAD(P)-binding Rossmann-fold domains"/>
    <property type="match status" value="1"/>
</dbReference>
<proteinExistence type="predicted"/>
<reference evidence="1 2" key="1">
    <citation type="journal article" date="2018" name="Mol. Biol. Evol.">
        <title>Analysis of the draft genome of the red seaweed Gracilariopsis chorda provides insights into genome size evolution in Rhodophyta.</title>
        <authorList>
            <person name="Lee J."/>
            <person name="Yang E.C."/>
            <person name="Graf L."/>
            <person name="Yang J.H."/>
            <person name="Qiu H."/>
            <person name="Zel Zion U."/>
            <person name="Chan C.X."/>
            <person name="Stephens T.G."/>
            <person name="Weber A.P.M."/>
            <person name="Boo G.H."/>
            <person name="Boo S.M."/>
            <person name="Kim K.M."/>
            <person name="Shin Y."/>
            <person name="Jung M."/>
            <person name="Lee S.J."/>
            <person name="Yim H.S."/>
            <person name="Lee J.H."/>
            <person name="Bhattacharya D."/>
            <person name="Yoon H.S."/>
        </authorList>
    </citation>
    <scope>NUCLEOTIDE SEQUENCE [LARGE SCALE GENOMIC DNA]</scope>
    <source>
        <strain evidence="1 2">SKKU-2015</strain>
        <tissue evidence="1">Whole body</tissue>
    </source>
</reference>
<dbReference type="Gene3D" id="3.40.50.720">
    <property type="entry name" value="NAD(P)-binding Rossmann-like Domain"/>
    <property type="match status" value="1"/>
</dbReference>
<dbReference type="OrthoDB" id="417891at2759"/>
<protein>
    <submittedName>
        <fullName evidence="1">Dehydrogenase/reductase SDR family member 12</fullName>
    </submittedName>
</protein>
<dbReference type="AlphaFoldDB" id="A0A2V3J6W6"/>
<dbReference type="Pfam" id="PF00106">
    <property type="entry name" value="adh_short"/>
    <property type="match status" value="1"/>
</dbReference>
<dbReference type="PRINTS" id="PR00081">
    <property type="entry name" value="GDHRDH"/>
</dbReference>
<accession>A0A2V3J6W6</accession>
<dbReference type="PANTHER" id="PTHR44656">
    <property type="entry name" value="DEHYDROGENASE/REDUCTASE SDR FAMILY MEMBER 12"/>
    <property type="match status" value="1"/>
</dbReference>
<evidence type="ECO:0000313" key="2">
    <source>
        <dbReference type="Proteomes" id="UP000247409"/>
    </source>
</evidence>
<dbReference type="InterPro" id="IPR036291">
    <property type="entry name" value="NAD(P)-bd_dom_sf"/>
</dbReference>
<dbReference type="EMBL" id="NBIV01000001">
    <property type="protein sequence ID" value="PXF50114.1"/>
    <property type="molecule type" value="Genomic_DNA"/>
</dbReference>
<gene>
    <name evidence="1" type="ORF">BWQ96_00274</name>
</gene>
<evidence type="ECO:0000313" key="1">
    <source>
        <dbReference type="EMBL" id="PXF50114.1"/>
    </source>
</evidence>
<keyword evidence="2" id="KW-1185">Reference proteome</keyword>
<dbReference type="InterPro" id="IPR002347">
    <property type="entry name" value="SDR_fam"/>
</dbReference>
<dbReference type="PANTHER" id="PTHR44656:SF7">
    <property type="entry name" value="DEHYDROGENASE_REDUCTASE SDR FAMILY MEMBER 12"/>
    <property type="match status" value="1"/>
</dbReference>
<sequence>MQAFRTVQFVALGCLTFGSRGFRARKKSFNPTALDIDLTGKHYIVTGGTSGLGFVTAQQIAERGGTVHIVCRNGAKGETARSQIVAQSGNDRVQIHVCDISSLAQVRRFADEWRRSGLGIAALVNNAGILVNERRVSEDGFELSFATNTLGTFALTEMLLPVLEKSKDARVITVSSGGMLTEGLEVDDFDGKGLSNAKGIDGSKQYARSKRHQVAMTEHWAEKYKDKGIFWGSMHPGWAKTPGVESSIPEFYNALKGQFRSAEEGADTIVYMAVAEEVLSLPSGEFFFDRQVVPKHLCAAGTRYSGTKRERLLESLEGILKEKGFALDGQ</sequence>
<dbReference type="Proteomes" id="UP000247409">
    <property type="component" value="Unassembled WGS sequence"/>
</dbReference>
<dbReference type="InterPro" id="IPR052992">
    <property type="entry name" value="SDR_member_12"/>
</dbReference>